<protein>
    <submittedName>
        <fullName evidence="1">Uncharacterized protein</fullName>
    </submittedName>
</protein>
<name>A0A8D8W8E1_9HEMI</name>
<organism evidence="1">
    <name type="scientific">Cacopsylla melanoneura</name>
    <dbReference type="NCBI Taxonomy" id="428564"/>
    <lineage>
        <taxon>Eukaryota</taxon>
        <taxon>Metazoa</taxon>
        <taxon>Ecdysozoa</taxon>
        <taxon>Arthropoda</taxon>
        <taxon>Hexapoda</taxon>
        <taxon>Insecta</taxon>
        <taxon>Pterygota</taxon>
        <taxon>Neoptera</taxon>
        <taxon>Paraneoptera</taxon>
        <taxon>Hemiptera</taxon>
        <taxon>Sternorrhyncha</taxon>
        <taxon>Psylloidea</taxon>
        <taxon>Psyllidae</taxon>
        <taxon>Psyllinae</taxon>
        <taxon>Cacopsylla</taxon>
    </lineage>
</organism>
<dbReference type="AlphaFoldDB" id="A0A8D8W8E1"/>
<dbReference type="EMBL" id="HBUF01164464">
    <property type="protein sequence ID" value="CAG6650893.1"/>
    <property type="molecule type" value="Transcribed_RNA"/>
</dbReference>
<evidence type="ECO:0000313" key="1">
    <source>
        <dbReference type="EMBL" id="CAG6650893.1"/>
    </source>
</evidence>
<proteinExistence type="predicted"/>
<accession>A0A8D8W8E1</accession>
<sequence length="113" mass="13194">MLSMLRHSYTATHSFIQSLCTLIRCTHVLEDWIRNNNTNTRPEPTTNYSQTNVRYMGNQNVRLRPDHKTKCFTKTILPKSTNLCISYLTIWDTLVNPYKTHLNILLGSNLHSK</sequence>
<reference evidence="1" key="1">
    <citation type="submission" date="2021-05" db="EMBL/GenBank/DDBJ databases">
        <authorList>
            <person name="Alioto T."/>
            <person name="Alioto T."/>
            <person name="Gomez Garrido J."/>
        </authorList>
    </citation>
    <scope>NUCLEOTIDE SEQUENCE</scope>
</reference>